<sequence>MPGTALPQPDPGAPGGADRRSGSLRDRLIDVQQRAIETGTVPLSLRPVVRASWERAIRGAVDPDRALPRLEHDEQEFLDYRAGHALAQVMPVVRRLLVDGAHDAGLVVAVGDEHGRLLWVEGDPTLRHRAQDMLFVPGADWSEPVVGTSAPGTALALDRAVQIRGAEHFNRIVHPWSCTAAPVHDPATGLVLGVIDITGTDHAVAPHTLGLVSATVAAVEAELKIASLESAVQATLRRSRMVSVGGSRTQRPARTPLSVLGAGRPRLGALELSPRHAEILTLLAWHPAGLGTERLASLVYEAEGSPVTLRAELVRLRRVLHAAGEPPLESRPYRLGRELELDAAVVARLLGQGSLRRAAERYVGPVLPGSTAPGIVELREELASRVRESMLADASAEVLTTFAEREESRFDVELWRTLLELLPPRSPRRASVVAHLERIEAALR</sequence>
<reference evidence="3 4" key="1">
    <citation type="submission" date="2024-09" db="EMBL/GenBank/DDBJ databases">
        <authorList>
            <person name="Sun Q."/>
            <person name="Mori K."/>
        </authorList>
    </citation>
    <scope>NUCLEOTIDE SEQUENCE [LARGE SCALE GENOMIC DNA]</scope>
    <source>
        <strain evidence="3 4">JCM 14321</strain>
    </source>
</reference>
<evidence type="ECO:0000259" key="2">
    <source>
        <dbReference type="Pfam" id="PF01590"/>
    </source>
</evidence>
<dbReference type="Pfam" id="PF01590">
    <property type="entry name" value="GAF"/>
    <property type="match status" value="1"/>
</dbReference>
<dbReference type="InterPro" id="IPR029016">
    <property type="entry name" value="GAF-like_dom_sf"/>
</dbReference>
<dbReference type="Proteomes" id="UP001589667">
    <property type="component" value="Unassembled WGS sequence"/>
</dbReference>
<accession>A0ABV5SSG6</accession>
<proteinExistence type="predicted"/>
<dbReference type="InterPro" id="IPR003018">
    <property type="entry name" value="GAF"/>
</dbReference>
<evidence type="ECO:0000313" key="3">
    <source>
        <dbReference type="EMBL" id="MFB9642636.1"/>
    </source>
</evidence>
<evidence type="ECO:0000313" key="4">
    <source>
        <dbReference type="Proteomes" id="UP001589667"/>
    </source>
</evidence>
<dbReference type="EMBL" id="JBHMBL010000002">
    <property type="protein sequence ID" value="MFB9642636.1"/>
    <property type="molecule type" value="Genomic_DNA"/>
</dbReference>
<comment type="caution">
    <text evidence="3">The sequence shown here is derived from an EMBL/GenBank/DDBJ whole genome shotgun (WGS) entry which is preliminary data.</text>
</comment>
<organism evidence="3 4">
    <name type="scientific">Agromyces lapidis</name>
    <dbReference type="NCBI Taxonomy" id="279574"/>
    <lineage>
        <taxon>Bacteria</taxon>
        <taxon>Bacillati</taxon>
        <taxon>Actinomycetota</taxon>
        <taxon>Actinomycetes</taxon>
        <taxon>Micrococcales</taxon>
        <taxon>Microbacteriaceae</taxon>
        <taxon>Agromyces</taxon>
    </lineage>
</organism>
<feature type="domain" description="GAF" evidence="2">
    <location>
        <begin position="119"/>
        <end position="222"/>
    </location>
</feature>
<protein>
    <submittedName>
        <fullName evidence="3">GAF domain-containing protein</fullName>
    </submittedName>
</protein>
<evidence type="ECO:0000256" key="1">
    <source>
        <dbReference type="SAM" id="MobiDB-lite"/>
    </source>
</evidence>
<dbReference type="RefSeq" id="WP_157422651.1">
    <property type="nucleotide sequence ID" value="NZ_BAAANI010000002.1"/>
</dbReference>
<keyword evidence="4" id="KW-1185">Reference proteome</keyword>
<gene>
    <name evidence="3" type="ORF">ACFFQV_10095</name>
</gene>
<feature type="region of interest" description="Disordered" evidence="1">
    <location>
        <begin position="1"/>
        <end position="22"/>
    </location>
</feature>
<name>A0ABV5SSG6_9MICO</name>
<dbReference type="Gene3D" id="3.30.450.40">
    <property type="match status" value="1"/>
</dbReference>